<dbReference type="AlphaFoldDB" id="A0A1J6IYR1"/>
<organism evidence="2 3">
    <name type="scientific">Nicotiana attenuata</name>
    <name type="common">Coyote tobacco</name>
    <dbReference type="NCBI Taxonomy" id="49451"/>
    <lineage>
        <taxon>Eukaryota</taxon>
        <taxon>Viridiplantae</taxon>
        <taxon>Streptophyta</taxon>
        <taxon>Embryophyta</taxon>
        <taxon>Tracheophyta</taxon>
        <taxon>Spermatophyta</taxon>
        <taxon>Magnoliopsida</taxon>
        <taxon>eudicotyledons</taxon>
        <taxon>Gunneridae</taxon>
        <taxon>Pentapetalae</taxon>
        <taxon>asterids</taxon>
        <taxon>lamiids</taxon>
        <taxon>Solanales</taxon>
        <taxon>Solanaceae</taxon>
        <taxon>Nicotianoideae</taxon>
        <taxon>Nicotianeae</taxon>
        <taxon>Nicotiana</taxon>
    </lineage>
</organism>
<dbReference type="EMBL" id="MJEQ01037188">
    <property type="protein sequence ID" value="OIT02807.1"/>
    <property type="molecule type" value="Genomic_DNA"/>
</dbReference>
<dbReference type="Gramene" id="OIT02807">
    <property type="protein sequence ID" value="OIT02807"/>
    <property type="gene ID" value="A4A49_56496"/>
</dbReference>
<dbReference type="PANTHER" id="PTHR33233">
    <property type="entry name" value="ENDONUCLEASE/EXONUCLEASE/PHOSPHATASE"/>
    <property type="match status" value="1"/>
</dbReference>
<protein>
    <submittedName>
        <fullName evidence="2">Uncharacterized protein</fullName>
    </submittedName>
</protein>
<evidence type="ECO:0000313" key="3">
    <source>
        <dbReference type="Proteomes" id="UP000187609"/>
    </source>
</evidence>
<comment type="caution">
    <text evidence="2">The sequence shown here is derived from an EMBL/GenBank/DDBJ whole genome shotgun (WGS) entry which is preliminary data.</text>
</comment>
<feature type="non-terminal residue" evidence="2">
    <location>
        <position position="1"/>
    </location>
</feature>
<evidence type="ECO:0000313" key="2">
    <source>
        <dbReference type="EMBL" id="OIT02807.1"/>
    </source>
</evidence>
<proteinExistence type="predicted"/>
<keyword evidence="3" id="KW-1185">Reference proteome</keyword>
<reference evidence="2" key="1">
    <citation type="submission" date="2016-11" db="EMBL/GenBank/DDBJ databases">
        <title>The genome of Nicotiana attenuata.</title>
        <authorList>
            <person name="Xu S."/>
            <person name="Brockmoeller T."/>
            <person name="Gaquerel E."/>
            <person name="Navarro A."/>
            <person name="Kuhl H."/>
            <person name="Gase K."/>
            <person name="Ling Z."/>
            <person name="Zhou W."/>
            <person name="Kreitzer C."/>
            <person name="Stanke M."/>
            <person name="Tang H."/>
            <person name="Lyons E."/>
            <person name="Pandey P."/>
            <person name="Pandey S.P."/>
            <person name="Timmermann B."/>
            <person name="Baldwin I.T."/>
        </authorList>
    </citation>
    <scope>NUCLEOTIDE SEQUENCE [LARGE SCALE GENOMIC DNA]</scope>
    <source>
        <strain evidence="2">UT</strain>
    </source>
</reference>
<evidence type="ECO:0000256" key="1">
    <source>
        <dbReference type="SAM" id="MobiDB-lite"/>
    </source>
</evidence>
<sequence length="119" mass="12968">EVESSSMGSKVKKKLDLSTSETASSSVEVQIQHASKETAGSVNGTVKPVHAASEVVTMENNQPKEAANKKGKAWTNLFQRNRAVENGMSLAYIPPQLIDGQVVVQLDKNEVDLETEKWK</sequence>
<feature type="non-terminal residue" evidence="2">
    <location>
        <position position="119"/>
    </location>
</feature>
<dbReference type="Proteomes" id="UP000187609">
    <property type="component" value="Unassembled WGS sequence"/>
</dbReference>
<feature type="region of interest" description="Disordered" evidence="1">
    <location>
        <begin position="1"/>
        <end position="26"/>
    </location>
</feature>
<accession>A0A1J6IYR1</accession>
<dbReference type="PANTHER" id="PTHR33233:SF17">
    <property type="entry name" value="DUF4283 DOMAIN-CONTAINING PROTEIN"/>
    <property type="match status" value="1"/>
</dbReference>
<name>A0A1J6IYR1_NICAT</name>
<gene>
    <name evidence="2" type="ORF">A4A49_56496</name>
</gene>